<dbReference type="Proteomes" id="UP000008281">
    <property type="component" value="Unassembled WGS sequence"/>
</dbReference>
<feature type="transmembrane region" description="Helical" evidence="1">
    <location>
        <begin position="367"/>
        <end position="388"/>
    </location>
</feature>
<reference evidence="3" key="1">
    <citation type="submission" date="2007-07" db="EMBL/GenBank/DDBJ databases">
        <title>PCAP assembly of the Caenorhabditis remanei genome.</title>
        <authorList>
            <consortium name="The Caenorhabditis remanei Sequencing Consortium"/>
            <person name="Wilson R.K."/>
        </authorList>
    </citation>
    <scope>NUCLEOTIDE SEQUENCE [LARGE SCALE GENOMIC DNA]</scope>
    <source>
        <strain evidence="3">PB4641</strain>
    </source>
</reference>
<dbReference type="InterPro" id="IPR012885">
    <property type="entry name" value="F-box_Sdz-33"/>
</dbReference>
<dbReference type="InterPro" id="IPR053222">
    <property type="entry name" value="Zygotic_Embryogenesis-Asso"/>
</dbReference>
<keyword evidence="1" id="KW-1133">Transmembrane helix</keyword>
<evidence type="ECO:0000313" key="3">
    <source>
        <dbReference type="EMBL" id="EFP13473.1"/>
    </source>
</evidence>
<feature type="domain" description="F-box" evidence="2">
    <location>
        <begin position="4"/>
        <end position="51"/>
    </location>
</feature>
<dbReference type="Pfam" id="PF00646">
    <property type="entry name" value="F-box"/>
    <property type="match status" value="1"/>
</dbReference>
<dbReference type="OrthoDB" id="9010513at2759"/>
<keyword evidence="1" id="KW-0472">Membrane</keyword>
<evidence type="ECO:0000313" key="4">
    <source>
        <dbReference type="Proteomes" id="UP000008281"/>
    </source>
</evidence>
<dbReference type="Pfam" id="PF07735">
    <property type="entry name" value="FBA_2"/>
    <property type="match status" value="1"/>
</dbReference>
<name>E3N0M8_CAERE</name>
<accession>E3N0M8</accession>
<evidence type="ECO:0000259" key="2">
    <source>
        <dbReference type="PROSITE" id="PS50181"/>
    </source>
</evidence>
<dbReference type="InterPro" id="IPR001810">
    <property type="entry name" value="F-box_dom"/>
</dbReference>
<gene>
    <name evidence="3" type="ORF">CRE_10508</name>
</gene>
<organism evidence="4">
    <name type="scientific">Caenorhabditis remanei</name>
    <name type="common">Caenorhabditis vulgaris</name>
    <dbReference type="NCBI Taxonomy" id="31234"/>
    <lineage>
        <taxon>Eukaryota</taxon>
        <taxon>Metazoa</taxon>
        <taxon>Ecdysozoa</taxon>
        <taxon>Nematoda</taxon>
        <taxon>Chromadorea</taxon>
        <taxon>Rhabditida</taxon>
        <taxon>Rhabditina</taxon>
        <taxon>Rhabditomorpha</taxon>
        <taxon>Rhabditoidea</taxon>
        <taxon>Rhabditidae</taxon>
        <taxon>Peloderinae</taxon>
        <taxon>Caenorhabditis</taxon>
    </lineage>
</organism>
<dbReference type="EMBL" id="DS268506">
    <property type="protein sequence ID" value="EFP13473.1"/>
    <property type="molecule type" value="Genomic_DNA"/>
</dbReference>
<dbReference type="PROSITE" id="PS50181">
    <property type="entry name" value="FBOX"/>
    <property type="match status" value="1"/>
</dbReference>
<proteinExistence type="predicted"/>
<evidence type="ECO:0000256" key="1">
    <source>
        <dbReference type="SAM" id="Phobius"/>
    </source>
</evidence>
<keyword evidence="1" id="KW-0812">Transmembrane</keyword>
<feature type="transmembrane region" description="Helical" evidence="1">
    <location>
        <begin position="394"/>
        <end position="414"/>
    </location>
</feature>
<protein>
    <recommendedName>
        <fullName evidence="2">F-box domain-containing protein</fullName>
    </recommendedName>
</protein>
<dbReference type="AlphaFoldDB" id="E3N0M8"/>
<dbReference type="PANTHER" id="PTHR22899">
    <property type="entry name" value="CYCLIN-RELATED F-BOX FAMILY"/>
    <property type="match status" value="1"/>
</dbReference>
<sequence>MRTAFPLLRLPYLVLMPVLEQMEITERISLSILSKRVRKFVKLLKMKWKYVNLRLDDNRIEMKVFSDNSEEFAIVKHIFNDQFNYLFYQYQGYFTGCTGSPFPVGYVLSIMDVMHCKSINQFIVAEHSELDSIPIIAKLPKIDEVVVENRWSSNVLFDKTLFQKEKRLLKVLRTVLPVSSAVTISCCFQNRNHLREILKGNFDTVILKYFNKLITLNDLWITNTKVLELHKVTLNIRDLNRYFKLWMKKLCNDRLEYLEVRIYGYPSMDLLLNGLDAVPVPIETKREFRVLGNVKRFVPEGLYEKIILEFDITRVDERTATIRISNYETVCFYVWPESTNNTRNIEPNQTSFISTIYNSCVELFERLFLCFILFCESFFIFFSTSFNWNLDYDVFFICLSFLIVLLPYCFINLLL</sequence>
<dbReference type="HOGENOM" id="CLU_028840_5_1_1"/>
<dbReference type="InParanoid" id="E3N0M8"/>
<keyword evidence="4" id="KW-1185">Reference proteome</keyword>